<evidence type="ECO:0000313" key="4">
    <source>
        <dbReference type="EMBL" id="KAK4385518.1"/>
    </source>
</evidence>
<feature type="compositionally biased region" description="Polar residues" evidence="2">
    <location>
        <begin position="83"/>
        <end position="92"/>
    </location>
</feature>
<dbReference type="EMBL" id="JACGWL010000016">
    <property type="protein sequence ID" value="KAK4385518.1"/>
    <property type="molecule type" value="Genomic_DNA"/>
</dbReference>
<proteinExistence type="predicted"/>
<accession>A0AAE2BHE2</accession>
<comment type="caution">
    <text evidence="4">The sequence shown here is derived from an EMBL/GenBank/DDBJ whole genome shotgun (WGS) entry which is preliminary data.</text>
</comment>
<feature type="coiled-coil region" evidence="1">
    <location>
        <begin position="37"/>
        <end position="75"/>
    </location>
</feature>
<feature type="signal peptide" evidence="3">
    <location>
        <begin position="1"/>
        <end position="17"/>
    </location>
</feature>
<keyword evidence="3" id="KW-0732">Signal</keyword>
<gene>
    <name evidence="4" type="ORF">Sango_2675800</name>
</gene>
<evidence type="ECO:0000313" key="5">
    <source>
        <dbReference type="Proteomes" id="UP001289374"/>
    </source>
</evidence>
<evidence type="ECO:0000256" key="1">
    <source>
        <dbReference type="SAM" id="Coils"/>
    </source>
</evidence>
<evidence type="ECO:0000256" key="2">
    <source>
        <dbReference type="SAM" id="MobiDB-lite"/>
    </source>
</evidence>
<keyword evidence="1" id="KW-0175">Coiled coil</keyword>
<dbReference type="AlphaFoldDB" id="A0AAE2BHE2"/>
<feature type="region of interest" description="Disordered" evidence="2">
    <location>
        <begin position="79"/>
        <end position="103"/>
    </location>
</feature>
<protein>
    <submittedName>
        <fullName evidence="4">Protein LITTLE ZIPPER 4</fullName>
    </submittedName>
</protein>
<sequence length="103" mass="11863">MSTGALLVRLLIERVLSIKHVIMEKQNAELYMENCQMIRENERLRKAAEQLNQENQALLAELKQKQRILEAIMHQKPDAQLKIGSSSSTGNKKCNKNHSQKHN</sequence>
<reference evidence="4" key="2">
    <citation type="journal article" date="2024" name="Plant">
        <title>Genomic evolution and insights into agronomic trait innovations of Sesamum species.</title>
        <authorList>
            <person name="Miao H."/>
            <person name="Wang L."/>
            <person name="Qu L."/>
            <person name="Liu H."/>
            <person name="Sun Y."/>
            <person name="Le M."/>
            <person name="Wang Q."/>
            <person name="Wei S."/>
            <person name="Zheng Y."/>
            <person name="Lin W."/>
            <person name="Duan Y."/>
            <person name="Cao H."/>
            <person name="Xiong S."/>
            <person name="Wang X."/>
            <person name="Wei L."/>
            <person name="Li C."/>
            <person name="Ma Q."/>
            <person name="Ju M."/>
            <person name="Zhao R."/>
            <person name="Li G."/>
            <person name="Mu C."/>
            <person name="Tian Q."/>
            <person name="Mei H."/>
            <person name="Zhang T."/>
            <person name="Gao T."/>
            <person name="Zhang H."/>
        </authorList>
    </citation>
    <scope>NUCLEOTIDE SEQUENCE</scope>
    <source>
        <strain evidence="4">K16</strain>
    </source>
</reference>
<name>A0AAE2BHE2_9LAMI</name>
<dbReference type="Proteomes" id="UP001289374">
    <property type="component" value="Unassembled WGS sequence"/>
</dbReference>
<reference evidence="4" key="1">
    <citation type="submission" date="2020-06" db="EMBL/GenBank/DDBJ databases">
        <authorList>
            <person name="Li T."/>
            <person name="Hu X."/>
            <person name="Zhang T."/>
            <person name="Song X."/>
            <person name="Zhang H."/>
            <person name="Dai N."/>
            <person name="Sheng W."/>
            <person name="Hou X."/>
            <person name="Wei L."/>
        </authorList>
    </citation>
    <scope>NUCLEOTIDE SEQUENCE</scope>
    <source>
        <strain evidence="4">K16</strain>
        <tissue evidence="4">Leaf</tissue>
    </source>
</reference>
<keyword evidence="5" id="KW-1185">Reference proteome</keyword>
<feature type="chain" id="PRO_5042276408" evidence="3">
    <location>
        <begin position="18"/>
        <end position="103"/>
    </location>
</feature>
<evidence type="ECO:0000256" key="3">
    <source>
        <dbReference type="SAM" id="SignalP"/>
    </source>
</evidence>
<feature type="compositionally biased region" description="Basic residues" evidence="2">
    <location>
        <begin position="93"/>
        <end position="103"/>
    </location>
</feature>
<organism evidence="4 5">
    <name type="scientific">Sesamum angolense</name>
    <dbReference type="NCBI Taxonomy" id="2727404"/>
    <lineage>
        <taxon>Eukaryota</taxon>
        <taxon>Viridiplantae</taxon>
        <taxon>Streptophyta</taxon>
        <taxon>Embryophyta</taxon>
        <taxon>Tracheophyta</taxon>
        <taxon>Spermatophyta</taxon>
        <taxon>Magnoliopsida</taxon>
        <taxon>eudicotyledons</taxon>
        <taxon>Gunneridae</taxon>
        <taxon>Pentapetalae</taxon>
        <taxon>asterids</taxon>
        <taxon>lamiids</taxon>
        <taxon>Lamiales</taxon>
        <taxon>Pedaliaceae</taxon>
        <taxon>Sesamum</taxon>
    </lineage>
</organism>
<dbReference type="InterPro" id="IPR039312">
    <property type="entry name" value="ZPR"/>
</dbReference>
<dbReference type="PANTHER" id="PTHR33601">
    <property type="entry name" value="PROTEIN LITTLE ZIPPER 4"/>
    <property type="match status" value="1"/>
</dbReference>
<dbReference type="PANTHER" id="PTHR33601:SF1">
    <property type="entry name" value="PROTEIN LITTLE ZIPPER 4"/>
    <property type="match status" value="1"/>
</dbReference>